<reference evidence="9 10" key="1">
    <citation type="submission" date="2019-03" db="EMBL/GenBank/DDBJ databases">
        <title>Genomic Encyclopedia of Type Strains, Phase IV (KMG-IV): sequencing the most valuable type-strain genomes for metagenomic binning, comparative biology and taxonomic classification.</title>
        <authorList>
            <person name="Goeker M."/>
        </authorList>
    </citation>
    <scope>NUCLEOTIDE SEQUENCE [LARGE SCALE GENOMIC DNA]</scope>
    <source>
        <strain evidence="9 10">DSM 45765</strain>
    </source>
</reference>
<dbReference type="SUPFAM" id="SSF81345">
    <property type="entry name" value="ABC transporter involved in vitamin B12 uptake, BtuC"/>
    <property type="match status" value="1"/>
</dbReference>
<feature type="transmembrane region" description="Helical" evidence="8">
    <location>
        <begin position="105"/>
        <end position="123"/>
    </location>
</feature>
<dbReference type="InterPro" id="IPR037294">
    <property type="entry name" value="ABC_BtuC-like"/>
</dbReference>
<comment type="similarity">
    <text evidence="2">Belongs to the binding-protein-dependent transport system permease family. FecCD subfamily.</text>
</comment>
<evidence type="ECO:0000256" key="2">
    <source>
        <dbReference type="ARBA" id="ARBA00007935"/>
    </source>
</evidence>
<keyword evidence="7 8" id="KW-0472">Membrane</keyword>
<name>A0A4R2QJ14_9PSEU</name>
<evidence type="ECO:0000256" key="8">
    <source>
        <dbReference type="SAM" id="Phobius"/>
    </source>
</evidence>
<feature type="transmembrane region" description="Helical" evidence="8">
    <location>
        <begin position="205"/>
        <end position="227"/>
    </location>
</feature>
<dbReference type="Pfam" id="PF01032">
    <property type="entry name" value="FecCD"/>
    <property type="match status" value="1"/>
</dbReference>
<feature type="transmembrane region" description="Helical" evidence="8">
    <location>
        <begin position="319"/>
        <end position="336"/>
    </location>
</feature>
<protein>
    <submittedName>
        <fullName evidence="9">Iron complex transport system permease protein</fullName>
    </submittedName>
</protein>
<dbReference type="OrthoDB" id="4455417at2"/>
<proteinExistence type="inferred from homology"/>
<keyword evidence="6 8" id="KW-1133">Transmembrane helix</keyword>
<dbReference type="GO" id="GO:0005886">
    <property type="term" value="C:plasma membrane"/>
    <property type="evidence" value="ECO:0007669"/>
    <property type="project" value="UniProtKB-SubCell"/>
</dbReference>
<dbReference type="GO" id="GO:0022857">
    <property type="term" value="F:transmembrane transporter activity"/>
    <property type="evidence" value="ECO:0007669"/>
    <property type="project" value="InterPro"/>
</dbReference>
<keyword evidence="5 8" id="KW-0812">Transmembrane</keyword>
<evidence type="ECO:0000313" key="9">
    <source>
        <dbReference type="EMBL" id="TCP48458.1"/>
    </source>
</evidence>
<dbReference type="GO" id="GO:0033214">
    <property type="term" value="P:siderophore-iron import into cell"/>
    <property type="evidence" value="ECO:0007669"/>
    <property type="project" value="TreeGrafter"/>
</dbReference>
<feature type="transmembrane region" description="Helical" evidence="8">
    <location>
        <begin position="160"/>
        <end position="183"/>
    </location>
</feature>
<evidence type="ECO:0000256" key="7">
    <source>
        <dbReference type="ARBA" id="ARBA00023136"/>
    </source>
</evidence>
<dbReference type="InterPro" id="IPR000522">
    <property type="entry name" value="ABC_transptr_permease_BtuC"/>
</dbReference>
<dbReference type="Proteomes" id="UP000294911">
    <property type="component" value="Unassembled WGS sequence"/>
</dbReference>
<keyword evidence="10" id="KW-1185">Reference proteome</keyword>
<dbReference type="Gene3D" id="1.10.3470.10">
    <property type="entry name" value="ABC transporter involved in vitamin B12 uptake, BtuC"/>
    <property type="match status" value="1"/>
</dbReference>
<organism evidence="9 10">
    <name type="scientific">Tamaricihabitans halophyticus</name>
    <dbReference type="NCBI Taxonomy" id="1262583"/>
    <lineage>
        <taxon>Bacteria</taxon>
        <taxon>Bacillati</taxon>
        <taxon>Actinomycetota</taxon>
        <taxon>Actinomycetes</taxon>
        <taxon>Pseudonocardiales</taxon>
        <taxon>Pseudonocardiaceae</taxon>
        <taxon>Tamaricihabitans</taxon>
    </lineage>
</organism>
<comment type="subcellular location">
    <subcellularLocation>
        <location evidence="1">Cell membrane</location>
        <topology evidence="1">Multi-pass membrane protein</topology>
    </subcellularLocation>
</comment>
<feature type="transmembrane region" description="Helical" evidence="8">
    <location>
        <begin position="20"/>
        <end position="41"/>
    </location>
</feature>
<dbReference type="EMBL" id="SLXQ01000010">
    <property type="protein sequence ID" value="TCP48458.1"/>
    <property type="molecule type" value="Genomic_DNA"/>
</dbReference>
<evidence type="ECO:0000256" key="1">
    <source>
        <dbReference type="ARBA" id="ARBA00004651"/>
    </source>
</evidence>
<keyword evidence="4" id="KW-1003">Cell membrane</keyword>
<accession>A0A4R2QJ14</accession>
<evidence type="ECO:0000256" key="4">
    <source>
        <dbReference type="ARBA" id="ARBA00022475"/>
    </source>
</evidence>
<feature type="transmembrane region" description="Helical" evidence="8">
    <location>
        <begin position="248"/>
        <end position="274"/>
    </location>
</feature>
<dbReference type="AlphaFoldDB" id="A0A4R2QJ14"/>
<sequence>MTGPAVQVIARARGRETARVRVVSAGLALAVLGVFTAGIAYGDFTIGVPDLLGSLVGSAPGPVEFVVHRLRLPRALTGLLVGFAFGLAGAIFQRLLRNPLASPDVIGVTSGASAIAMLSILVLGATGAVVSFAALLGAVLAASVIYLLSWRGGISGYRLVLIGIGIGAALTSIVSFLLTRAGINEAARALVWLTGSLYGSSWERIVPLVAFLVVLVPAAFLVSRMLPGLQLGDDQARGLGLPVERARLGLLLTGVALAGVATASAGPVAFVAFVSGPIAARLVGGARAALLPSALVGALVTLTADFVAQHLFGGQQFPVGVVTGVVGAPYLLWLLAMTNRAGRGG</sequence>
<feature type="transmembrane region" description="Helical" evidence="8">
    <location>
        <begin position="75"/>
        <end position="93"/>
    </location>
</feature>
<evidence type="ECO:0000256" key="6">
    <source>
        <dbReference type="ARBA" id="ARBA00022989"/>
    </source>
</evidence>
<evidence type="ECO:0000256" key="5">
    <source>
        <dbReference type="ARBA" id="ARBA00022692"/>
    </source>
</evidence>
<feature type="transmembrane region" description="Helical" evidence="8">
    <location>
        <begin position="129"/>
        <end position="148"/>
    </location>
</feature>
<gene>
    <name evidence="9" type="ORF">EV191_11015</name>
</gene>
<dbReference type="PANTHER" id="PTHR30472">
    <property type="entry name" value="FERRIC ENTEROBACTIN TRANSPORT SYSTEM PERMEASE PROTEIN"/>
    <property type="match status" value="1"/>
</dbReference>
<keyword evidence="3" id="KW-0813">Transport</keyword>
<evidence type="ECO:0000256" key="3">
    <source>
        <dbReference type="ARBA" id="ARBA00022448"/>
    </source>
</evidence>
<evidence type="ECO:0000313" key="10">
    <source>
        <dbReference type="Proteomes" id="UP000294911"/>
    </source>
</evidence>
<dbReference type="RefSeq" id="WP_132878745.1">
    <property type="nucleotide sequence ID" value="NZ_SLXQ01000010.1"/>
</dbReference>
<dbReference type="PANTHER" id="PTHR30472:SF24">
    <property type="entry name" value="FERRIC ENTEROBACTIN TRANSPORT SYSTEM PERMEASE PROTEIN FEPG"/>
    <property type="match status" value="1"/>
</dbReference>
<comment type="caution">
    <text evidence="9">The sequence shown here is derived from an EMBL/GenBank/DDBJ whole genome shotgun (WGS) entry which is preliminary data.</text>
</comment>
<dbReference type="CDD" id="cd06550">
    <property type="entry name" value="TM_ABC_iron-siderophores_like"/>
    <property type="match status" value="1"/>
</dbReference>